<dbReference type="EMBL" id="CAKXAJ010026487">
    <property type="protein sequence ID" value="CAH2268952.1"/>
    <property type="molecule type" value="Genomic_DNA"/>
</dbReference>
<name>A0A8S4SQA9_9NEOP</name>
<proteinExistence type="predicted"/>
<evidence type="ECO:0000313" key="2">
    <source>
        <dbReference type="Proteomes" id="UP000838756"/>
    </source>
</evidence>
<organism evidence="1 2">
    <name type="scientific">Pararge aegeria aegeria</name>
    <dbReference type="NCBI Taxonomy" id="348720"/>
    <lineage>
        <taxon>Eukaryota</taxon>
        <taxon>Metazoa</taxon>
        <taxon>Ecdysozoa</taxon>
        <taxon>Arthropoda</taxon>
        <taxon>Hexapoda</taxon>
        <taxon>Insecta</taxon>
        <taxon>Pterygota</taxon>
        <taxon>Neoptera</taxon>
        <taxon>Endopterygota</taxon>
        <taxon>Lepidoptera</taxon>
        <taxon>Glossata</taxon>
        <taxon>Ditrysia</taxon>
        <taxon>Papilionoidea</taxon>
        <taxon>Nymphalidae</taxon>
        <taxon>Satyrinae</taxon>
        <taxon>Satyrini</taxon>
        <taxon>Parargina</taxon>
        <taxon>Pararge</taxon>
    </lineage>
</organism>
<accession>A0A8S4SQA9</accession>
<sequence>MAFDSECRVAAHCASQPYNFQSHLVVSDDYQSKRVAGKPVRILKPPNRLLRDIVPERYVFVGRVITSHGRSFPPDQRRENLEIINSQIAPTGNQIRDLQLKTSALTSAPEKSESQYGLP</sequence>
<dbReference type="AlphaFoldDB" id="A0A8S4SQA9"/>
<reference evidence="1" key="1">
    <citation type="submission" date="2022-03" db="EMBL/GenBank/DDBJ databases">
        <authorList>
            <person name="Lindestad O."/>
        </authorList>
    </citation>
    <scope>NUCLEOTIDE SEQUENCE</scope>
</reference>
<dbReference type="Proteomes" id="UP000838756">
    <property type="component" value="Unassembled WGS sequence"/>
</dbReference>
<evidence type="ECO:0000313" key="1">
    <source>
        <dbReference type="EMBL" id="CAH2268952.1"/>
    </source>
</evidence>
<protein>
    <submittedName>
        <fullName evidence="1">Jg15978 protein</fullName>
    </submittedName>
</protein>
<keyword evidence="2" id="KW-1185">Reference proteome</keyword>
<gene>
    <name evidence="1" type="primary">jg15978</name>
    <name evidence="1" type="ORF">PAEG_LOCUS27252</name>
</gene>
<comment type="caution">
    <text evidence="1">The sequence shown here is derived from an EMBL/GenBank/DDBJ whole genome shotgun (WGS) entry which is preliminary data.</text>
</comment>